<gene>
    <name evidence="2" type="ORF">RHP51_06400</name>
</gene>
<reference evidence="2 3" key="1">
    <citation type="submission" date="2023-09" db="EMBL/GenBank/DDBJ databases">
        <title>Thalassobella suaedae gen. nov., sp. nov., a marine bacterium of the family Flavobacteriaceae isolated from a halophyte Suaeda japonica.</title>
        <authorList>
            <person name="Lee S.Y."/>
            <person name="Hwang C.Y."/>
        </authorList>
    </citation>
    <scope>NUCLEOTIDE SEQUENCE [LARGE SCALE GENOMIC DNA]</scope>
    <source>
        <strain evidence="2 3">HL-DH14</strain>
    </source>
</reference>
<evidence type="ECO:0000313" key="2">
    <source>
        <dbReference type="EMBL" id="WNH10301.1"/>
    </source>
</evidence>
<dbReference type="Gene3D" id="1.10.10.2910">
    <property type="match status" value="1"/>
</dbReference>
<dbReference type="Gene3D" id="1.10.260.40">
    <property type="entry name" value="lambda repressor-like DNA-binding domains"/>
    <property type="match status" value="1"/>
</dbReference>
<dbReference type="PROSITE" id="PS50943">
    <property type="entry name" value="HTH_CROC1"/>
    <property type="match status" value="1"/>
</dbReference>
<dbReference type="RefSeq" id="WP_415866598.1">
    <property type="nucleotide sequence ID" value="NZ_CP134537.1"/>
</dbReference>
<name>A0ABY9XWG3_9FLAO</name>
<proteinExistence type="predicted"/>
<feature type="domain" description="HTH cro/C1-type" evidence="1">
    <location>
        <begin position="12"/>
        <end position="58"/>
    </location>
</feature>
<organism evidence="2 3">
    <name type="scientific">Thalassobellus suaedae</name>
    <dbReference type="NCBI Taxonomy" id="3074124"/>
    <lineage>
        <taxon>Bacteria</taxon>
        <taxon>Pseudomonadati</taxon>
        <taxon>Bacteroidota</taxon>
        <taxon>Flavobacteriia</taxon>
        <taxon>Flavobacteriales</taxon>
        <taxon>Flavobacteriaceae</taxon>
        <taxon>Thalassobellus</taxon>
    </lineage>
</organism>
<dbReference type="SUPFAM" id="SSF47413">
    <property type="entry name" value="lambda repressor-like DNA-binding domains"/>
    <property type="match status" value="1"/>
</dbReference>
<dbReference type="CDD" id="cd00093">
    <property type="entry name" value="HTH_XRE"/>
    <property type="match status" value="1"/>
</dbReference>
<protein>
    <submittedName>
        <fullName evidence="2">Helix-turn-helix domain-containing protein</fullName>
    </submittedName>
</protein>
<sequence length="359" mass="41754">MSKNNIHPGLILNKALEDKGLSQKELASKINVAHSLLNNILKGKRNINVNIAISLEAAGLNNATYWMSKHMEYLLYQAKNDYVVNKKKEAIETWDIIERESLIPLEYFKKHVDVNSSDDLQNIFDIYKVKNIQELKGVLDNYSLTYFRKSTKFAESRNNVIAWSLLAEMKANEMEVKTFDKSTEKTLIKELKNCFRKNQNTVKNTKKILANHGIKFDVLDRPQKTPVEGKSFISGNNPAIFLSLKYKRLDNFAFTIMHELGHVYKHLTKSKYKGASFFINNANMKLEEFEADNYAQNNLIKLDIWNEFYMSNEEFDDALIIDFANELNIHPGIVRGRICFENPEYYRKRTIINRMNVLS</sequence>
<dbReference type="Pfam" id="PF01381">
    <property type="entry name" value="HTH_3"/>
    <property type="match status" value="1"/>
</dbReference>
<dbReference type="InterPro" id="IPR010982">
    <property type="entry name" value="Lambda_DNA-bd_dom_sf"/>
</dbReference>
<dbReference type="SMART" id="SM00530">
    <property type="entry name" value="HTH_XRE"/>
    <property type="match status" value="1"/>
</dbReference>
<dbReference type="Proteomes" id="UP001302806">
    <property type="component" value="Chromosome"/>
</dbReference>
<dbReference type="InterPro" id="IPR001387">
    <property type="entry name" value="Cro/C1-type_HTH"/>
</dbReference>
<dbReference type="EMBL" id="CP134537">
    <property type="protein sequence ID" value="WNH10301.1"/>
    <property type="molecule type" value="Genomic_DNA"/>
</dbReference>
<accession>A0ABY9XWG3</accession>
<evidence type="ECO:0000259" key="1">
    <source>
        <dbReference type="PROSITE" id="PS50943"/>
    </source>
</evidence>
<evidence type="ECO:0000313" key="3">
    <source>
        <dbReference type="Proteomes" id="UP001302806"/>
    </source>
</evidence>